<dbReference type="HOGENOM" id="CLU_1993476_0_0_1"/>
<evidence type="ECO:0000313" key="3">
    <source>
        <dbReference type="Proteomes" id="UP000054166"/>
    </source>
</evidence>
<sequence>MQKAFTIILPIPSVVIHSSSPAALTPFFGSPMIYPVSGFSTAILRTFYYITGRLLLMQYTICFSQLASGRGMFSCKFCMRSLTSDYYYFFTSYEGFPGRNCSSTQRDRTNEHSQLGDRPVRCSSC</sequence>
<dbReference type="AlphaFoldDB" id="A0A0C3C4E5"/>
<dbReference type="EMBL" id="KN832987">
    <property type="protein sequence ID" value="KIM84512.1"/>
    <property type="molecule type" value="Genomic_DNA"/>
</dbReference>
<dbReference type="InParanoid" id="A0A0C3C4E5"/>
<reference evidence="3" key="2">
    <citation type="submission" date="2015-01" db="EMBL/GenBank/DDBJ databases">
        <title>Evolutionary Origins and Diversification of the Mycorrhizal Mutualists.</title>
        <authorList>
            <consortium name="DOE Joint Genome Institute"/>
            <consortium name="Mycorrhizal Genomics Consortium"/>
            <person name="Kohler A."/>
            <person name="Kuo A."/>
            <person name="Nagy L.G."/>
            <person name="Floudas D."/>
            <person name="Copeland A."/>
            <person name="Barry K.W."/>
            <person name="Cichocki N."/>
            <person name="Veneault-Fourrey C."/>
            <person name="LaButti K."/>
            <person name="Lindquist E.A."/>
            <person name="Lipzen A."/>
            <person name="Lundell T."/>
            <person name="Morin E."/>
            <person name="Murat C."/>
            <person name="Riley R."/>
            <person name="Ohm R."/>
            <person name="Sun H."/>
            <person name="Tunlid A."/>
            <person name="Henrissat B."/>
            <person name="Grigoriev I.V."/>
            <person name="Hibbett D.S."/>
            <person name="Martin F."/>
        </authorList>
    </citation>
    <scope>NUCLEOTIDE SEQUENCE [LARGE SCALE GENOMIC DNA]</scope>
    <source>
        <strain evidence="3">F 1598</strain>
    </source>
</reference>
<feature type="compositionally biased region" description="Basic and acidic residues" evidence="1">
    <location>
        <begin position="105"/>
        <end position="125"/>
    </location>
</feature>
<reference evidence="2 3" key="1">
    <citation type="submission" date="2014-04" db="EMBL/GenBank/DDBJ databases">
        <authorList>
            <consortium name="DOE Joint Genome Institute"/>
            <person name="Kuo A."/>
            <person name="Tarkka M."/>
            <person name="Buscot F."/>
            <person name="Kohler A."/>
            <person name="Nagy L.G."/>
            <person name="Floudas D."/>
            <person name="Copeland A."/>
            <person name="Barry K.W."/>
            <person name="Cichocki N."/>
            <person name="Veneault-Fourrey C."/>
            <person name="LaButti K."/>
            <person name="Lindquist E.A."/>
            <person name="Lipzen A."/>
            <person name="Lundell T."/>
            <person name="Morin E."/>
            <person name="Murat C."/>
            <person name="Sun H."/>
            <person name="Tunlid A."/>
            <person name="Henrissat B."/>
            <person name="Grigoriev I.V."/>
            <person name="Hibbett D.S."/>
            <person name="Martin F."/>
            <person name="Nordberg H.P."/>
            <person name="Cantor M.N."/>
            <person name="Hua S.X."/>
        </authorList>
    </citation>
    <scope>NUCLEOTIDE SEQUENCE [LARGE SCALE GENOMIC DNA]</scope>
    <source>
        <strain evidence="2 3">F 1598</strain>
    </source>
</reference>
<gene>
    <name evidence="2" type="ORF">PILCRDRAFT_385273</name>
</gene>
<organism evidence="2 3">
    <name type="scientific">Piloderma croceum (strain F 1598)</name>
    <dbReference type="NCBI Taxonomy" id="765440"/>
    <lineage>
        <taxon>Eukaryota</taxon>
        <taxon>Fungi</taxon>
        <taxon>Dikarya</taxon>
        <taxon>Basidiomycota</taxon>
        <taxon>Agaricomycotina</taxon>
        <taxon>Agaricomycetes</taxon>
        <taxon>Agaricomycetidae</taxon>
        <taxon>Atheliales</taxon>
        <taxon>Atheliaceae</taxon>
        <taxon>Piloderma</taxon>
    </lineage>
</organism>
<accession>A0A0C3C4E5</accession>
<evidence type="ECO:0000313" key="2">
    <source>
        <dbReference type="EMBL" id="KIM84512.1"/>
    </source>
</evidence>
<proteinExistence type="predicted"/>
<name>A0A0C3C4E5_PILCF</name>
<dbReference type="Proteomes" id="UP000054166">
    <property type="component" value="Unassembled WGS sequence"/>
</dbReference>
<feature type="region of interest" description="Disordered" evidence="1">
    <location>
        <begin position="104"/>
        <end position="125"/>
    </location>
</feature>
<evidence type="ECO:0000256" key="1">
    <source>
        <dbReference type="SAM" id="MobiDB-lite"/>
    </source>
</evidence>
<keyword evidence="3" id="KW-1185">Reference proteome</keyword>
<protein>
    <submittedName>
        <fullName evidence="2">Uncharacterized protein</fullName>
    </submittedName>
</protein>